<organism evidence="1 2">
    <name type="scientific">Azospira inquinata</name>
    <dbReference type="NCBI Taxonomy" id="2785627"/>
    <lineage>
        <taxon>Bacteria</taxon>
        <taxon>Pseudomonadati</taxon>
        <taxon>Pseudomonadota</taxon>
        <taxon>Betaproteobacteria</taxon>
        <taxon>Rhodocyclales</taxon>
        <taxon>Rhodocyclaceae</taxon>
        <taxon>Azospira</taxon>
    </lineage>
</organism>
<dbReference type="EMBL" id="CP064782">
    <property type="protein sequence ID" value="QWT47821.1"/>
    <property type="molecule type" value="Genomic_DNA"/>
</dbReference>
<dbReference type="RefSeq" id="WP_216130221.1">
    <property type="nucleotide sequence ID" value="NZ_CP064782.1"/>
</dbReference>
<protein>
    <submittedName>
        <fullName evidence="1">Uncharacterized protein</fullName>
    </submittedName>
</protein>
<accession>A0A975XTJ8</accession>
<evidence type="ECO:0000313" key="2">
    <source>
        <dbReference type="Proteomes" id="UP000683428"/>
    </source>
</evidence>
<keyword evidence="2" id="KW-1185">Reference proteome</keyword>
<dbReference type="Proteomes" id="UP000683428">
    <property type="component" value="Chromosome"/>
</dbReference>
<dbReference type="AlphaFoldDB" id="A0A975XTJ8"/>
<sequence>MSQPKHGWEGWLLVLGVLLLMLAGLWAEQLPDLLVALLRRLGLERGWGTTYTP</sequence>
<proteinExistence type="predicted"/>
<gene>
    <name evidence="1" type="ORF">Azoinq_08000</name>
</gene>
<dbReference type="KEGG" id="aiq:Azoinq_08000"/>
<reference evidence="1" key="1">
    <citation type="submission" date="2020-11" db="EMBL/GenBank/DDBJ databases">
        <title>Azospira inquinata sp. nov.</title>
        <authorList>
            <person name="Moe W.M."/>
            <person name="Mikes M.C."/>
        </authorList>
    </citation>
    <scope>NUCLEOTIDE SEQUENCE</scope>
    <source>
        <strain evidence="1">Azo-3</strain>
    </source>
</reference>
<evidence type="ECO:0000313" key="1">
    <source>
        <dbReference type="EMBL" id="QWT47821.1"/>
    </source>
</evidence>
<name>A0A975XTJ8_9RHOO</name>